<dbReference type="Pfam" id="PF00440">
    <property type="entry name" value="TetR_N"/>
    <property type="match status" value="1"/>
</dbReference>
<feature type="DNA-binding region" description="H-T-H motif" evidence="4">
    <location>
        <begin position="40"/>
        <end position="59"/>
    </location>
</feature>
<dbReference type="PROSITE" id="PS50977">
    <property type="entry name" value="HTH_TETR_2"/>
    <property type="match status" value="1"/>
</dbReference>
<dbReference type="RefSeq" id="WP_123813593.1">
    <property type="nucleotide sequence ID" value="NZ_RKQZ01000001.1"/>
</dbReference>
<dbReference type="InterPro" id="IPR036271">
    <property type="entry name" value="Tet_transcr_reg_TetR-rel_C_sf"/>
</dbReference>
<evidence type="ECO:0000256" key="1">
    <source>
        <dbReference type="ARBA" id="ARBA00023015"/>
    </source>
</evidence>
<organism evidence="6 7">
    <name type="scientific">Myceligenerans xiligouense</name>
    <dbReference type="NCBI Taxonomy" id="253184"/>
    <lineage>
        <taxon>Bacteria</taxon>
        <taxon>Bacillati</taxon>
        <taxon>Actinomycetota</taxon>
        <taxon>Actinomycetes</taxon>
        <taxon>Micrococcales</taxon>
        <taxon>Promicromonosporaceae</taxon>
        <taxon>Myceligenerans</taxon>
    </lineage>
</organism>
<evidence type="ECO:0000259" key="5">
    <source>
        <dbReference type="PROSITE" id="PS50977"/>
    </source>
</evidence>
<dbReference type="PANTHER" id="PTHR30055:SF234">
    <property type="entry name" value="HTH-TYPE TRANSCRIPTIONAL REGULATOR BETI"/>
    <property type="match status" value="1"/>
</dbReference>
<dbReference type="SUPFAM" id="SSF46689">
    <property type="entry name" value="Homeodomain-like"/>
    <property type="match status" value="1"/>
</dbReference>
<gene>
    <name evidence="6" type="ORF">EDD34_1015</name>
</gene>
<keyword evidence="1" id="KW-0805">Transcription regulation</keyword>
<evidence type="ECO:0000313" key="7">
    <source>
        <dbReference type="Proteomes" id="UP000280501"/>
    </source>
</evidence>
<keyword evidence="7" id="KW-1185">Reference proteome</keyword>
<evidence type="ECO:0000313" key="6">
    <source>
        <dbReference type="EMBL" id="RPF20424.1"/>
    </source>
</evidence>
<dbReference type="SUPFAM" id="SSF48498">
    <property type="entry name" value="Tetracyclin repressor-like, C-terminal domain"/>
    <property type="match status" value="1"/>
</dbReference>
<dbReference type="GO" id="GO:0003700">
    <property type="term" value="F:DNA-binding transcription factor activity"/>
    <property type="evidence" value="ECO:0007669"/>
    <property type="project" value="TreeGrafter"/>
</dbReference>
<proteinExistence type="predicted"/>
<dbReference type="InterPro" id="IPR009057">
    <property type="entry name" value="Homeodomain-like_sf"/>
</dbReference>
<dbReference type="OrthoDB" id="3869819at2"/>
<comment type="caution">
    <text evidence="6">The sequence shown here is derived from an EMBL/GenBank/DDBJ whole genome shotgun (WGS) entry which is preliminary data.</text>
</comment>
<sequence length="198" mass="21639">MEAQRAGRDAGRRLRADARRNIDAILDATVSCLARDPDATIAEIARTAGVGRQTLYGHFPARADLIDAVVEHVTVTANATLDAVDTGGDPDLALRRLVISSWRVVHRYRAVLAAAERELPRRRLREHHDRHEERLGALLTRGRELGAFRADTPLGWQVAACFALMHAAAAEVMAGRLDEDEAERAVVRTVQAACAAEP</sequence>
<evidence type="ECO:0000256" key="3">
    <source>
        <dbReference type="ARBA" id="ARBA00023163"/>
    </source>
</evidence>
<name>A0A3N4YM79_9MICO</name>
<dbReference type="PANTHER" id="PTHR30055">
    <property type="entry name" value="HTH-TYPE TRANSCRIPTIONAL REGULATOR RUTR"/>
    <property type="match status" value="1"/>
</dbReference>
<keyword evidence="3" id="KW-0804">Transcription</keyword>
<protein>
    <submittedName>
        <fullName evidence="6">TetR family transcriptional regulator</fullName>
    </submittedName>
</protein>
<dbReference type="AlphaFoldDB" id="A0A3N4YM79"/>
<keyword evidence="2 4" id="KW-0238">DNA-binding</keyword>
<evidence type="ECO:0000256" key="2">
    <source>
        <dbReference type="ARBA" id="ARBA00023125"/>
    </source>
</evidence>
<dbReference type="GO" id="GO:0000976">
    <property type="term" value="F:transcription cis-regulatory region binding"/>
    <property type="evidence" value="ECO:0007669"/>
    <property type="project" value="TreeGrafter"/>
</dbReference>
<accession>A0A3N4YM79</accession>
<evidence type="ECO:0000256" key="4">
    <source>
        <dbReference type="PROSITE-ProRule" id="PRU00335"/>
    </source>
</evidence>
<feature type="domain" description="HTH tetR-type" evidence="5">
    <location>
        <begin position="19"/>
        <end position="77"/>
    </location>
</feature>
<dbReference type="Gene3D" id="1.10.357.10">
    <property type="entry name" value="Tetracycline Repressor, domain 2"/>
    <property type="match status" value="1"/>
</dbReference>
<dbReference type="Proteomes" id="UP000280501">
    <property type="component" value="Unassembled WGS sequence"/>
</dbReference>
<dbReference type="InterPro" id="IPR050109">
    <property type="entry name" value="HTH-type_TetR-like_transc_reg"/>
</dbReference>
<dbReference type="EMBL" id="RKQZ01000001">
    <property type="protein sequence ID" value="RPF20424.1"/>
    <property type="molecule type" value="Genomic_DNA"/>
</dbReference>
<dbReference type="InterPro" id="IPR001647">
    <property type="entry name" value="HTH_TetR"/>
</dbReference>
<reference evidence="6 7" key="1">
    <citation type="submission" date="2018-11" db="EMBL/GenBank/DDBJ databases">
        <title>Sequencing the genomes of 1000 actinobacteria strains.</title>
        <authorList>
            <person name="Klenk H.-P."/>
        </authorList>
    </citation>
    <scope>NUCLEOTIDE SEQUENCE [LARGE SCALE GENOMIC DNA]</scope>
    <source>
        <strain evidence="6 7">DSM 15700</strain>
    </source>
</reference>